<protein>
    <submittedName>
        <fullName evidence="2">Phosphotransferase</fullName>
    </submittedName>
</protein>
<keyword evidence="3" id="KW-1185">Reference proteome</keyword>
<dbReference type="EMBL" id="JAOVZO020000023">
    <property type="protein sequence ID" value="MDC8016153.1"/>
    <property type="molecule type" value="Genomic_DNA"/>
</dbReference>
<reference evidence="2" key="1">
    <citation type="submission" date="2023-02" db="EMBL/GenBank/DDBJ databases">
        <title>Tahibacter soli sp. nov. isolated from soil.</title>
        <authorList>
            <person name="Baek J.H."/>
            <person name="Lee J.K."/>
            <person name="Choi D.G."/>
            <person name="Jeon C.O."/>
        </authorList>
    </citation>
    <scope>NUCLEOTIDE SEQUENCE</scope>
    <source>
        <strain evidence="2">BL</strain>
    </source>
</reference>
<dbReference type="SUPFAM" id="SSF56112">
    <property type="entry name" value="Protein kinase-like (PK-like)"/>
    <property type="match status" value="1"/>
</dbReference>
<name>A0A9X4BKX5_9GAMM</name>
<accession>A0A9X4BKX5</accession>
<evidence type="ECO:0000313" key="3">
    <source>
        <dbReference type="Proteomes" id="UP001139971"/>
    </source>
</evidence>
<dbReference type="Gene3D" id="3.90.1200.10">
    <property type="match status" value="1"/>
</dbReference>
<dbReference type="InterPro" id="IPR002575">
    <property type="entry name" value="Aminoglycoside_PTrfase"/>
</dbReference>
<gene>
    <name evidence="2" type="ORF">OD750_026805</name>
</gene>
<sequence>MYDERLTPDGETIASKKDYELFPIEGNGLVKLFRAHVPIERIEREAQTSRLVHAGGLPSLRVDRAPVRRRDGRVGIVFERVPGERLSALYSRHPGRLFGLTDRIAQLHRHIHETPAVEGLPSQKMRLGEDVLSAGRLSLDARRTLYRTLEALPDGERVCHGNLHPSHVLVDGDTTIATEWGDAVNGNPLADVARTAIILRYPVAQSADYGSRAARIYCLLRSAVYVRRYFAGDRSRLPELRRWLVVCAAARLREELPPESSRRIARLIAVALPRLRGALPA</sequence>
<proteinExistence type="predicted"/>
<organism evidence="2 3">
    <name type="scientific">Tahibacter soli</name>
    <dbReference type="NCBI Taxonomy" id="2983605"/>
    <lineage>
        <taxon>Bacteria</taxon>
        <taxon>Pseudomonadati</taxon>
        <taxon>Pseudomonadota</taxon>
        <taxon>Gammaproteobacteria</taxon>
        <taxon>Lysobacterales</taxon>
        <taxon>Rhodanobacteraceae</taxon>
        <taxon>Tahibacter</taxon>
    </lineage>
</organism>
<dbReference type="AlphaFoldDB" id="A0A9X4BKX5"/>
<dbReference type="Pfam" id="PF01636">
    <property type="entry name" value="APH"/>
    <property type="match status" value="1"/>
</dbReference>
<dbReference type="Proteomes" id="UP001139971">
    <property type="component" value="Unassembled WGS sequence"/>
</dbReference>
<feature type="domain" description="Aminoglycoside phosphotransferase" evidence="1">
    <location>
        <begin position="29"/>
        <end position="217"/>
    </location>
</feature>
<evidence type="ECO:0000313" key="2">
    <source>
        <dbReference type="EMBL" id="MDC8016153.1"/>
    </source>
</evidence>
<comment type="caution">
    <text evidence="2">The sequence shown here is derived from an EMBL/GenBank/DDBJ whole genome shotgun (WGS) entry which is preliminary data.</text>
</comment>
<dbReference type="InterPro" id="IPR011009">
    <property type="entry name" value="Kinase-like_dom_sf"/>
</dbReference>
<evidence type="ECO:0000259" key="1">
    <source>
        <dbReference type="Pfam" id="PF01636"/>
    </source>
</evidence>
<dbReference type="RefSeq" id="WP_272842195.1">
    <property type="nucleotide sequence ID" value="NZ_JAOVZO020000023.1"/>
</dbReference>